<evidence type="ECO:0000256" key="2">
    <source>
        <dbReference type="ARBA" id="ARBA00022475"/>
    </source>
</evidence>
<dbReference type="GO" id="GO:0005886">
    <property type="term" value="C:plasma membrane"/>
    <property type="evidence" value="ECO:0007669"/>
    <property type="project" value="UniProtKB-SubCell"/>
</dbReference>
<feature type="transmembrane region" description="Helical" evidence="6">
    <location>
        <begin position="40"/>
        <end position="63"/>
    </location>
</feature>
<reference evidence="8" key="1">
    <citation type="submission" date="2014-03" db="EMBL/GenBank/DDBJ databases">
        <authorList>
            <person name="Urmite Genomes U."/>
        </authorList>
    </citation>
    <scope>NUCLEOTIDE SEQUENCE [LARGE SCALE GENOMIC DNA]</scope>
    <source>
        <strain evidence="8">HD-03</strain>
    </source>
</reference>
<feature type="transmembrane region" description="Helical" evidence="6">
    <location>
        <begin position="387"/>
        <end position="406"/>
    </location>
</feature>
<dbReference type="RefSeq" id="WP_035509313.1">
    <property type="nucleotide sequence ID" value="NZ_CCDH010000001.1"/>
</dbReference>
<dbReference type="PANTHER" id="PTHR30250:SF24">
    <property type="entry name" value="STAGE V SPORULATION PROTEIN B"/>
    <property type="match status" value="1"/>
</dbReference>
<feature type="transmembrane region" description="Helical" evidence="6">
    <location>
        <begin position="121"/>
        <end position="143"/>
    </location>
</feature>
<dbReference type="OrthoDB" id="9775950at2"/>
<keyword evidence="5 6" id="KW-0472">Membrane</keyword>
<feature type="transmembrane region" description="Helical" evidence="6">
    <location>
        <begin position="412"/>
        <end position="436"/>
    </location>
</feature>
<dbReference type="NCBIfam" id="TIGR02900">
    <property type="entry name" value="spore_V_B"/>
    <property type="match status" value="1"/>
</dbReference>
<feature type="transmembrane region" description="Helical" evidence="6">
    <location>
        <begin position="448"/>
        <end position="466"/>
    </location>
</feature>
<gene>
    <name evidence="7" type="primary">spoVB_2</name>
    <name evidence="7" type="ORF">BN983_02745</name>
</gene>
<feature type="transmembrane region" description="Helical" evidence="6">
    <location>
        <begin position="326"/>
        <end position="351"/>
    </location>
</feature>
<name>A0A024P7X8_9BACI</name>
<comment type="subcellular location">
    <subcellularLocation>
        <location evidence="1">Cell membrane</location>
        <topology evidence="1">Multi-pass membrane protein</topology>
    </subcellularLocation>
</comment>
<evidence type="ECO:0000256" key="5">
    <source>
        <dbReference type="ARBA" id="ARBA00023136"/>
    </source>
</evidence>
<reference evidence="7 8" key="2">
    <citation type="submission" date="2014-05" db="EMBL/GenBank/DDBJ databases">
        <title>Draft genome sequence of Halobacillus karajensis HK-03.</title>
        <authorList>
            <person name="Khelaifia S."/>
            <person name="Croce O."/>
            <person name="Lagier J.C."/>
            <person name="Raoult D."/>
        </authorList>
    </citation>
    <scope>NUCLEOTIDE SEQUENCE [LARGE SCALE GENOMIC DNA]</scope>
    <source>
        <strain evidence="7 8">HD-03</strain>
    </source>
</reference>
<feature type="transmembrane region" description="Helical" evidence="6">
    <location>
        <begin position="478"/>
        <end position="498"/>
    </location>
</feature>
<keyword evidence="3 6" id="KW-0812">Transmembrane</keyword>
<feature type="transmembrane region" description="Helical" evidence="6">
    <location>
        <begin position="357"/>
        <end position="375"/>
    </location>
</feature>
<feature type="transmembrane region" description="Helical" evidence="6">
    <location>
        <begin position="250"/>
        <end position="269"/>
    </location>
</feature>
<dbReference type="CDD" id="cd13124">
    <property type="entry name" value="MATE_SpoVB_like"/>
    <property type="match status" value="1"/>
</dbReference>
<evidence type="ECO:0000313" key="7">
    <source>
        <dbReference type="EMBL" id="CDQ24462.1"/>
    </source>
</evidence>
<sequence>MSKQTFLHGALILVAAGLVTRLLGFINRIVVARVMGPEGVGLYMMALPTLILAITITQFGLPVAISKRVSEAEATGNESKIKRILLVSLAITGTLSILFTIGLFLLAPVVATYFLTDARALYPLLAVTPIIPIIAISSVIRGYFQGRQNMKPQALSQVIEQVVRIGSVILLTKMLYPYGVQYAAAGAMASAVLGEFISLLYMLRQFNLHKSFRLRKSWAKHISEGKRTLNELMTIALPTTGSRFIGSLTYFFEPILVAQSLAIAGIAAVDSTKQYGELTGYVLPLLFLPTFLTHALSIALVPSISEAAAKGKSDTIHYRIMQSIRLSIASGGLITIIFMIFPAVILTTVYGTSHASFMLQFMAPFFLLHYIQTPLQSTLQALDLARPAMWNTLLGAVIKFIVLVALSSRPEFGIHGVAIAIVVGVVVVTLLHLSVLMKYKVITFPLQMFFKFAMVIGVIGGVGFTWKHSWLLESKPLSQLLTMGIVLSILYILLLFSFKLITKEEWKLIPWNRIIHKK</sequence>
<keyword evidence="8" id="KW-1185">Reference proteome</keyword>
<feature type="transmembrane region" description="Helical" evidence="6">
    <location>
        <begin position="84"/>
        <end position="115"/>
    </location>
</feature>
<dbReference type="PIRSF" id="PIRSF038958">
    <property type="entry name" value="PG_synth_SpoVB"/>
    <property type="match status" value="1"/>
</dbReference>
<proteinExistence type="predicted"/>
<dbReference type="EMBL" id="CCDI010000003">
    <property type="protein sequence ID" value="CDQ24462.1"/>
    <property type="molecule type" value="Genomic_DNA"/>
</dbReference>
<dbReference type="AlphaFoldDB" id="A0A024P7X8"/>
<dbReference type="PANTHER" id="PTHR30250">
    <property type="entry name" value="PST FAMILY PREDICTED COLANIC ACID TRANSPORTER"/>
    <property type="match status" value="1"/>
</dbReference>
<comment type="caution">
    <text evidence="7">The sequence shown here is derived from an EMBL/GenBank/DDBJ whole genome shotgun (WGS) entry which is preliminary data.</text>
</comment>
<feature type="transmembrane region" description="Helical" evidence="6">
    <location>
        <begin position="182"/>
        <end position="203"/>
    </location>
</feature>
<evidence type="ECO:0000256" key="3">
    <source>
        <dbReference type="ARBA" id="ARBA00022692"/>
    </source>
</evidence>
<accession>A0A024P7X8</accession>
<dbReference type="InterPro" id="IPR014249">
    <property type="entry name" value="Spore_V_B"/>
</dbReference>
<protein>
    <submittedName>
        <fullName evidence="7">Stage III sporulation protein F</fullName>
    </submittedName>
</protein>
<evidence type="ECO:0000313" key="8">
    <source>
        <dbReference type="Proteomes" id="UP000028868"/>
    </source>
</evidence>
<dbReference type="InterPro" id="IPR002797">
    <property type="entry name" value="Polysacc_synth"/>
</dbReference>
<keyword evidence="4 6" id="KW-1133">Transmembrane helix</keyword>
<dbReference type="Proteomes" id="UP000028868">
    <property type="component" value="Unassembled WGS sequence"/>
</dbReference>
<evidence type="ECO:0000256" key="6">
    <source>
        <dbReference type="SAM" id="Phobius"/>
    </source>
</evidence>
<dbReference type="InterPro" id="IPR050833">
    <property type="entry name" value="Poly_Biosynth_Transport"/>
</dbReference>
<evidence type="ECO:0000256" key="4">
    <source>
        <dbReference type="ARBA" id="ARBA00022989"/>
    </source>
</evidence>
<feature type="transmembrane region" description="Helical" evidence="6">
    <location>
        <begin position="281"/>
        <end position="305"/>
    </location>
</feature>
<keyword evidence="2" id="KW-1003">Cell membrane</keyword>
<evidence type="ECO:0000256" key="1">
    <source>
        <dbReference type="ARBA" id="ARBA00004651"/>
    </source>
</evidence>
<dbReference type="InterPro" id="IPR024923">
    <property type="entry name" value="PG_synth_SpoVB"/>
</dbReference>
<dbReference type="Pfam" id="PF01943">
    <property type="entry name" value="Polysacc_synt"/>
    <property type="match status" value="1"/>
</dbReference>
<organism evidence="7 8">
    <name type="scientific">Halobacillus karajensis</name>
    <dbReference type="NCBI Taxonomy" id="195088"/>
    <lineage>
        <taxon>Bacteria</taxon>
        <taxon>Bacillati</taxon>
        <taxon>Bacillota</taxon>
        <taxon>Bacilli</taxon>
        <taxon>Bacillales</taxon>
        <taxon>Bacillaceae</taxon>
        <taxon>Halobacillus</taxon>
    </lineage>
</organism>